<keyword evidence="3" id="KW-0378">Hydrolase</keyword>
<evidence type="ECO:0000313" key="7">
    <source>
        <dbReference type="EMBL" id="ACB75551.1"/>
    </source>
</evidence>
<keyword evidence="8" id="KW-1185">Reference proteome</keyword>
<dbReference type="ESTHER" id="opitp-b1zpu8">
    <property type="family name" value="Glucuronoyl_esterase"/>
</dbReference>
<feature type="domain" description="4-O-methyl-glucuronoyl methylesterase-like" evidence="6">
    <location>
        <begin position="128"/>
        <end position="381"/>
    </location>
</feature>
<accession>B1ZPU8</accession>
<reference evidence="7 8" key="1">
    <citation type="journal article" date="2011" name="J. Bacteriol.">
        <title>Genome sequence of the verrucomicrobium Opitutus terrae PB90-1, an abundant inhabitant of rice paddy soil ecosystems.</title>
        <authorList>
            <person name="van Passel M.W."/>
            <person name="Kant R."/>
            <person name="Palva A."/>
            <person name="Copeland A."/>
            <person name="Lucas S."/>
            <person name="Lapidus A."/>
            <person name="Glavina del Rio T."/>
            <person name="Pitluck S."/>
            <person name="Goltsman E."/>
            <person name="Clum A."/>
            <person name="Sun H."/>
            <person name="Schmutz J."/>
            <person name="Larimer F.W."/>
            <person name="Land M.L."/>
            <person name="Hauser L."/>
            <person name="Kyrpides N."/>
            <person name="Mikhailova N."/>
            <person name="Richardson P.P."/>
            <person name="Janssen P.H."/>
            <person name="de Vos W.M."/>
            <person name="Smidt H."/>
        </authorList>
    </citation>
    <scope>NUCLEOTIDE SEQUENCE [LARGE SCALE GENOMIC DNA]</scope>
    <source>
        <strain evidence="8">DSM 11246 / JCM 15787 / PB90-1</strain>
    </source>
</reference>
<organism evidence="7 8">
    <name type="scientific">Opitutus terrae (strain DSM 11246 / JCM 15787 / PB90-1)</name>
    <dbReference type="NCBI Taxonomy" id="452637"/>
    <lineage>
        <taxon>Bacteria</taxon>
        <taxon>Pseudomonadati</taxon>
        <taxon>Verrucomicrobiota</taxon>
        <taxon>Opitutia</taxon>
        <taxon>Opitutales</taxon>
        <taxon>Opitutaceae</taxon>
        <taxon>Opitutus</taxon>
    </lineage>
</organism>
<keyword evidence="1" id="KW-0719">Serine esterase</keyword>
<gene>
    <name evidence="7" type="ordered locus">Oter_2268</name>
</gene>
<dbReference type="GO" id="GO:0052689">
    <property type="term" value="F:carboxylic ester hydrolase activity"/>
    <property type="evidence" value="ECO:0007669"/>
    <property type="project" value="UniProtKB-KW"/>
</dbReference>
<feature type="signal peptide" evidence="5">
    <location>
        <begin position="1"/>
        <end position="22"/>
    </location>
</feature>
<dbReference type="KEGG" id="ote:Oter_2268"/>
<evidence type="ECO:0000313" key="8">
    <source>
        <dbReference type="Proteomes" id="UP000007013"/>
    </source>
</evidence>
<evidence type="ECO:0000256" key="1">
    <source>
        <dbReference type="ARBA" id="ARBA00022487"/>
    </source>
</evidence>
<dbReference type="InterPro" id="IPR054579">
    <property type="entry name" value="GCE-like_dom"/>
</dbReference>
<feature type="region of interest" description="Disordered" evidence="4">
    <location>
        <begin position="596"/>
        <end position="615"/>
    </location>
</feature>
<dbReference type="AlphaFoldDB" id="B1ZPU8"/>
<sequence length="615" mass="67301">MKRYRSPLLVFVVLAATLSAFAHSGRQDGSRIPLVYDVENTGAHYRAPSFPDFDWLPIVRPLPDPFRFENGTRSTSFRNWERRRNEIKAAIEKYEIGRKPDASDLTIAATYTPPAAGTSIGQLVVVVTRNSNAKTVTLTSKVFIPQGWGEGPFPALIPMTFFASPTGPNYGSLAAVLSTRPIATVDFVHNQVTRYGGGDKTPDPFYQMYPEFKAPGGPVDSDSGQYAAWSWGVSRLIDGIVLASQQEENPLPIDPDYLAVTGCSYAGKMALFAGALDERVALTIPLESGGGGAPSWRVSQEIEGDRVVEALTHTDRRWFASQLFQFSGNNVYKLPYDHHELMAMVAPRALLVTGNTDFLWLSNRSNYVTSRATQRIYETLGIGDRFGFYIDGGHGHCQVPASQYPAIANFVDKFLFGVEDADTQVRVHPYGEDFDYRRWTAWWGHGLPFFPNDWNPGNGTLVMSTTRPMLVQEGVNVQAGYALAALHREHPAATVAVAGASVQLDIYRLDGRSRTLTIPLANQSYTLPENDRSWVPSGNPRDPLTFQGSAPADFGGIVLNSFFSVVGQNNGGAGNPAGPGFDTTEPLRVKFHSDAEGPGLGGIWSQPVTVRDETP</sequence>
<dbReference type="InterPro" id="IPR029058">
    <property type="entry name" value="AB_hydrolase_fold"/>
</dbReference>
<dbReference type="EMBL" id="CP001032">
    <property type="protein sequence ID" value="ACB75551.1"/>
    <property type="molecule type" value="Genomic_DNA"/>
</dbReference>
<protein>
    <recommendedName>
        <fullName evidence="6">4-O-methyl-glucuronoyl methylesterase-like domain-containing protein</fullName>
    </recommendedName>
</protein>
<dbReference type="eggNOG" id="COG1506">
    <property type="taxonomic scope" value="Bacteria"/>
</dbReference>
<proteinExistence type="predicted"/>
<evidence type="ECO:0000256" key="4">
    <source>
        <dbReference type="SAM" id="MobiDB-lite"/>
    </source>
</evidence>
<evidence type="ECO:0000259" key="6">
    <source>
        <dbReference type="Pfam" id="PF22244"/>
    </source>
</evidence>
<keyword evidence="2 5" id="KW-0732">Signal</keyword>
<dbReference type="HOGENOM" id="CLU_444001_0_0_0"/>
<dbReference type="RefSeq" id="WP_012375088.1">
    <property type="nucleotide sequence ID" value="NC_010571.1"/>
</dbReference>
<dbReference type="Gene3D" id="3.40.50.1820">
    <property type="entry name" value="alpha/beta hydrolase"/>
    <property type="match status" value="1"/>
</dbReference>
<dbReference type="STRING" id="452637.Oter_2268"/>
<evidence type="ECO:0000256" key="5">
    <source>
        <dbReference type="SAM" id="SignalP"/>
    </source>
</evidence>
<dbReference type="SUPFAM" id="SSF53474">
    <property type="entry name" value="alpha/beta-Hydrolases"/>
    <property type="match status" value="1"/>
</dbReference>
<evidence type="ECO:0000256" key="3">
    <source>
        <dbReference type="ARBA" id="ARBA00022801"/>
    </source>
</evidence>
<feature type="chain" id="PRO_5002774833" description="4-O-methyl-glucuronoyl methylesterase-like domain-containing protein" evidence="5">
    <location>
        <begin position="23"/>
        <end position="615"/>
    </location>
</feature>
<name>B1ZPU8_OPITP</name>
<dbReference type="Pfam" id="PF22244">
    <property type="entry name" value="GCE_fung"/>
    <property type="match status" value="1"/>
</dbReference>
<evidence type="ECO:0000256" key="2">
    <source>
        <dbReference type="ARBA" id="ARBA00022729"/>
    </source>
</evidence>
<dbReference type="Proteomes" id="UP000007013">
    <property type="component" value="Chromosome"/>
</dbReference>